<dbReference type="SUPFAM" id="SSF51735">
    <property type="entry name" value="NAD(P)-binding Rossmann-fold domains"/>
    <property type="match status" value="1"/>
</dbReference>
<name>A0A7W0CK25_9ACTN</name>
<dbReference type="PANTHER" id="PTHR43669">
    <property type="entry name" value="5-KETO-D-GLUCONATE 5-REDUCTASE"/>
    <property type="match status" value="1"/>
</dbReference>
<dbReference type="InterPro" id="IPR002347">
    <property type="entry name" value="SDR_fam"/>
</dbReference>
<dbReference type="InterPro" id="IPR036291">
    <property type="entry name" value="NAD(P)-bd_dom_sf"/>
</dbReference>
<comment type="similarity">
    <text evidence="1">Belongs to the short-chain dehydrogenases/reductases (SDR) family.</text>
</comment>
<gene>
    <name evidence="3" type="ORF">HNR30_003986</name>
</gene>
<keyword evidence="2" id="KW-0560">Oxidoreductase</keyword>
<reference evidence="3 4" key="1">
    <citation type="submission" date="2020-07" db="EMBL/GenBank/DDBJ databases">
        <title>Genomic Encyclopedia of Type Strains, Phase IV (KMG-IV): sequencing the most valuable type-strain genomes for metagenomic binning, comparative biology and taxonomic classification.</title>
        <authorList>
            <person name="Goeker M."/>
        </authorList>
    </citation>
    <scope>NUCLEOTIDE SEQUENCE [LARGE SCALE GENOMIC DNA]</scope>
    <source>
        <strain evidence="3 4">DSM 45533</strain>
    </source>
</reference>
<proteinExistence type="inferred from homology"/>
<dbReference type="PRINTS" id="PR00081">
    <property type="entry name" value="GDHRDH"/>
</dbReference>
<dbReference type="Pfam" id="PF13561">
    <property type="entry name" value="adh_short_C2"/>
    <property type="match status" value="1"/>
</dbReference>
<dbReference type="CDD" id="cd05233">
    <property type="entry name" value="SDR_c"/>
    <property type="match status" value="1"/>
</dbReference>
<evidence type="ECO:0000256" key="1">
    <source>
        <dbReference type="ARBA" id="ARBA00006484"/>
    </source>
</evidence>
<accession>A0A7W0CK25</accession>
<dbReference type="PANTHER" id="PTHR43669:SF8">
    <property type="entry name" value="SHORT-CHAIN TYPE DEHYDROGENASE_REDUCTASE-RELATED"/>
    <property type="match status" value="1"/>
</dbReference>
<sequence>MILNGKTAVVYGAGGALGGTLARAFVQAGAEVHLAGRDLGKLAAEIGAAGAAEVDALDPRSVEAHAEALGAFDISANAIGVPHLQGRPLLELSPEEYSVPIAAYTRSTFVTATAAARRMRPGGVILTLSATASGVPAAPTGGFGTACAAVEHLSRQLAAELRPSGVRLVCLRANGISESAYAGSHAKEIWTEFARRAGVPLQEFLNQPGETLLGENLTLTEFADVALFLVSDQARAMTATVVNVSRGQVIG</sequence>
<evidence type="ECO:0000313" key="3">
    <source>
        <dbReference type="EMBL" id="MBA2892632.1"/>
    </source>
</evidence>
<dbReference type="Proteomes" id="UP000530928">
    <property type="component" value="Unassembled WGS sequence"/>
</dbReference>
<comment type="caution">
    <text evidence="3">The sequence shown here is derived from an EMBL/GenBank/DDBJ whole genome shotgun (WGS) entry which is preliminary data.</text>
</comment>
<dbReference type="Gene3D" id="3.40.50.720">
    <property type="entry name" value="NAD(P)-binding Rossmann-like Domain"/>
    <property type="match status" value="1"/>
</dbReference>
<evidence type="ECO:0000256" key="2">
    <source>
        <dbReference type="ARBA" id="ARBA00023002"/>
    </source>
</evidence>
<dbReference type="RefSeq" id="WP_181611379.1">
    <property type="nucleotide sequence ID" value="NZ_BAABAM010000003.1"/>
</dbReference>
<protein>
    <submittedName>
        <fullName evidence="3">NAD(P)-dependent dehydrogenase (Short-subunit alcohol dehydrogenase family)</fullName>
    </submittedName>
</protein>
<dbReference type="GO" id="GO:0016491">
    <property type="term" value="F:oxidoreductase activity"/>
    <property type="evidence" value="ECO:0007669"/>
    <property type="project" value="UniProtKB-KW"/>
</dbReference>
<organism evidence="3 4">
    <name type="scientific">Nonomuraea soli</name>
    <dbReference type="NCBI Taxonomy" id="1032476"/>
    <lineage>
        <taxon>Bacteria</taxon>
        <taxon>Bacillati</taxon>
        <taxon>Actinomycetota</taxon>
        <taxon>Actinomycetes</taxon>
        <taxon>Streptosporangiales</taxon>
        <taxon>Streptosporangiaceae</taxon>
        <taxon>Nonomuraea</taxon>
    </lineage>
</organism>
<evidence type="ECO:0000313" key="4">
    <source>
        <dbReference type="Proteomes" id="UP000530928"/>
    </source>
</evidence>
<keyword evidence="4" id="KW-1185">Reference proteome</keyword>
<dbReference type="AlphaFoldDB" id="A0A7W0CK25"/>
<dbReference type="EMBL" id="JACDUR010000004">
    <property type="protein sequence ID" value="MBA2892632.1"/>
    <property type="molecule type" value="Genomic_DNA"/>
</dbReference>